<name>A0ABS8UDU8_9GAMM</name>
<evidence type="ECO:0000256" key="3">
    <source>
        <dbReference type="ARBA" id="ARBA00022519"/>
    </source>
</evidence>
<dbReference type="InterPro" id="IPR003691">
    <property type="entry name" value="FluC"/>
</dbReference>
<dbReference type="EMBL" id="JAJQKU010000003">
    <property type="protein sequence ID" value="MCD9097662.1"/>
    <property type="molecule type" value="Genomic_DNA"/>
</dbReference>
<evidence type="ECO:0000256" key="4">
    <source>
        <dbReference type="ARBA" id="ARBA00022692"/>
    </source>
</evidence>
<keyword evidence="2 12" id="KW-1003">Cell membrane</keyword>
<evidence type="ECO:0000256" key="6">
    <source>
        <dbReference type="ARBA" id="ARBA00023053"/>
    </source>
</evidence>
<keyword evidence="12" id="KW-0813">Transport</keyword>
<feature type="binding site" evidence="12">
    <location>
        <position position="84"/>
    </location>
    <ligand>
        <name>Na(+)</name>
        <dbReference type="ChEBI" id="CHEBI:29101"/>
        <note>structural</note>
    </ligand>
</feature>
<reference evidence="13" key="2">
    <citation type="journal article" date="2022" name="Syst. Appl. Microbiol.">
        <title>Physiological and genomic characterisation of Luteimonas fraxinea sp. nov., a bacterial species associated with trees tolerant to ash dieback.</title>
        <authorList>
            <person name="Ulrich K."/>
            <person name="Becker R."/>
            <person name="Behrendt U."/>
            <person name="Kube M."/>
            <person name="Schneck V."/>
            <person name="Ulrich A."/>
        </authorList>
    </citation>
    <scope>NUCLEOTIDE SEQUENCE</scope>
    <source>
        <strain evidence="13">A1P009</strain>
    </source>
</reference>
<dbReference type="PANTHER" id="PTHR28259">
    <property type="entry name" value="FLUORIDE EXPORT PROTEIN 1-RELATED"/>
    <property type="match status" value="1"/>
</dbReference>
<comment type="function">
    <text evidence="12">Fluoride-specific ion channel. Important for reducing fluoride concentration in the cell, thus reducing its toxicity.</text>
</comment>
<accession>A0ABS8UDU8</accession>
<evidence type="ECO:0000256" key="12">
    <source>
        <dbReference type="HAMAP-Rule" id="MF_00454"/>
    </source>
</evidence>
<comment type="subcellular location">
    <subcellularLocation>
        <location evidence="1 12">Cell membrane</location>
        <topology evidence="1 12">Multi-pass membrane protein</topology>
    </subcellularLocation>
</comment>
<evidence type="ECO:0000256" key="5">
    <source>
        <dbReference type="ARBA" id="ARBA00022989"/>
    </source>
</evidence>
<evidence type="ECO:0000256" key="8">
    <source>
        <dbReference type="ARBA" id="ARBA00023136"/>
    </source>
</evidence>
<feature type="transmembrane region" description="Helical" evidence="12">
    <location>
        <begin position="103"/>
        <end position="127"/>
    </location>
</feature>
<keyword evidence="4 12" id="KW-0812">Transmembrane</keyword>
<keyword evidence="12" id="KW-0479">Metal-binding</keyword>
<feature type="transmembrane region" description="Helical" evidence="12">
    <location>
        <begin position="42"/>
        <end position="62"/>
    </location>
</feature>
<keyword evidence="5 12" id="KW-1133">Transmembrane helix</keyword>
<evidence type="ECO:0000256" key="2">
    <source>
        <dbReference type="ARBA" id="ARBA00022475"/>
    </source>
</evidence>
<evidence type="ECO:0000256" key="7">
    <source>
        <dbReference type="ARBA" id="ARBA00023065"/>
    </source>
</evidence>
<evidence type="ECO:0000256" key="10">
    <source>
        <dbReference type="ARBA" id="ARBA00035120"/>
    </source>
</evidence>
<proteinExistence type="inferred from homology"/>
<evidence type="ECO:0000256" key="11">
    <source>
        <dbReference type="ARBA" id="ARBA00035585"/>
    </source>
</evidence>
<reference evidence="13" key="1">
    <citation type="submission" date="2021-12" db="EMBL/GenBank/DDBJ databases">
        <authorList>
            <person name="Ulrich A."/>
        </authorList>
    </citation>
    <scope>NUCLEOTIDE SEQUENCE</scope>
    <source>
        <strain evidence="13">A1P009</strain>
    </source>
</reference>
<dbReference type="RefSeq" id="WP_232136738.1">
    <property type="nucleotide sequence ID" value="NZ_CP089507.1"/>
</dbReference>
<dbReference type="Proteomes" id="UP001430360">
    <property type="component" value="Unassembled WGS sequence"/>
</dbReference>
<comment type="similarity">
    <text evidence="10 12">Belongs to the fluoride channel Fluc/FEX (TC 1.A.43) family.</text>
</comment>
<gene>
    <name evidence="12 13" type="primary">crcB</name>
    <name evidence="12" type="synonym">fluC</name>
    <name evidence="13" type="ORF">LTT95_12000</name>
</gene>
<keyword evidence="6 12" id="KW-0915">Sodium</keyword>
<keyword evidence="3" id="KW-0997">Cell inner membrane</keyword>
<dbReference type="NCBIfam" id="TIGR00494">
    <property type="entry name" value="crcB"/>
    <property type="match status" value="1"/>
</dbReference>
<keyword evidence="9 12" id="KW-0407">Ion channel</keyword>
<protein>
    <recommendedName>
        <fullName evidence="12">Fluoride-specific ion channel FluC</fullName>
    </recommendedName>
</protein>
<dbReference type="PANTHER" id="PTHR28259:SF1">
    <property type="entry name" value="FLUORIDE EXPORT PROTEIN 1-RELATED"/>
    <property type="match status" value="1"/>
</dbReference>
<dbReference type="HAMAP" id="MF_00454">
    <property type="entry name" value="FluC"/>
    <property type="match status" value="1"/>
</dbReference>
<keyword evidence="14" id="KW-1185">Reference proteome</keyword>
<organism evidence="13 14">
    <name type="scientific">Luteimonas fraxinea</name>
    <dbReference type="NCBI Taxonomy" id="2901869"/>
    <lineage>
        <taxon>Bacteria</taxon>
        <taxon>Pseudomonadati</taxon>
        <taxon>Pseudomonadota</taxon>
        <taxon>Gammaproteobacteria</taxon>
        <taxon>Lysobacterales</taxon>
        <taxon>Lysobacteraceae</taxon>
        <taxon>Luteimonas</taxon>
    </lineage>
</organism>
<comment type="caution">
    <text evidence="13">The sequence shown here is derived from an EMBL/GenBank/DDBJ whole genome shotgun (WGS) entry which is preliminary data.</text>
</comment>
<sequence>MNRLALIALGGAFGSVCRYQLSVWMLQFVGATAEAPPRFPVGTFVVNLLGCLVAGLLAGGIARHGWFTPDVRAMLIVGVMGGFTTFSAFGLETLALLRRGDVAMAAVYVIASVVLGVLLAGLGWWVVARGS</sequence>
<keyword evidence="7 12" id="KW-0406">Ion transport</keyword>
<comment type="catalytic activity">
    <reaction evidence="11">
        <text>fluoride(in) = fluoride(out)</text>
        <dbReference type="Rhea" id="RHEA:76159"/>
        <dbReference type="ChEBI" id="CHEBI:17051"/>
    </reaction>
    <physiologicalReaction direction="left-to-right" evidence="11">
        <dbReference type="Rhea" id="RHEA:76160"/>
    </physiologicalReaction>
</comment>
<evidence type="ECO:0000313" key="14">
    <source>
        <dbReference type="Proteomes" id="UP001430360"/>
    </source>
</evidence>
<dbReference type="Pfam" id="PF02537">
    <property type="entry name" value="CRCB"/>
    <property type="match status" value="1"/>
</dbReference>
<evidence type="ECO:0000256" key="1">
    <source>
        <dbReference type="ARBA" id="ARBA00004651"/>
    </source>
</evidence>
<feature type="transmembrane region" description="Helical" evidence="12">
    <location>
        <begin position="74"/>
        <end position="97"/>
    </location>
</feature>
<feature type="binding site" evidence="12">
    <location>
        <position position="81"/>
    </location>
    <ligand>
        <name>Na(+)</name>
        <dbReference type="ChEBI" id="CHEBI:29101"/>
        <note>structural</note>
    </ligand>
</feature>
<comment type="activity regulation">
    <text evidence="12">Na(+) is not transported, but it plays an essential structural role and its presence is essential for fluoride channel function.</text>
</comment>
<evidence type="ECO:0000256" key="9">
    <source>
        <dbReference type="ARBA" id="ARBA00023303"/>
    </source>
</evidence>
<keyword evidence="8 12" id="KW-0472">Membrane</keyword>
<evidence type="ECO:0000313" key="13">
    <source>
        <dbReference type="EMBL" id="MCD9097662.1"/>
    </source>
</evidence>